<comment type="subcellular location">
    <subcellularLocation>
        <location evidence="1">Membrane</location>
        <topology evidence="1">Multi-pass membrane protein</topology>
    </subcellularLocation>
</comment>
<dbReference type="InterPro" id="IPR005170">
    <property type="entry name" value="Transptr-assoc_dom"/>
</dbReference>
<evidence type="ECO:0000256" key="3">
    <source>
        <dbReference type="ARBA" id="ARBA00022737"/>
    </source>
</evidence>
<reference evidence="12 13" key="1">
    <citation type="submission" date="2012-08" db="EMBL/GenBank/DDBJ databases">
        <title>The Genome Sequence of Barnesiella intestinihominis YIT 11860.</title>
        <authorList>
            <consortium name="The Broad Institute Genome Sequencing Platform"/>
            <person name="Earl A."/>
            <person name="Ward D."/>
            <person name="Feldgarden M."/>
            <person name="Gevers D."/>
            <person name="Morotomi M."/>
            <person name="Walker B."/>
            <person name="Young S.K."/>
            <person name="Zeng Q."/>
            <person name="Gargeya S."/>
            <person name="Fitzgerald M."/>
            <person name="Haas B."/>
            <person name="Abouelleil A."/>
            <person name="Alvarado L."/>
            <person name="Arachchi H.M."/>
            <person name="Berlin A.M."/>
            <person name="Chapman S.B."/>
            <person name="Goldberg J."/>
            <person name="Griggs A."/>
            <person name="Gujja S."/>
            <person name="Hansen M."/>
            <person name="Howarth C."/>
            <person name="Imamovic A."/>
            <person name="Larimer J."/>
            <person name="McCowen C."/>
            <person name="Montmayeur A."/>
            <person name="Murphy C."/>
            <person name="Neiman D."/>
            <person name="Pearson M."/>
            <person name="Priest M."/>
            <person name="Roberts A."/>
            <person name="Saif S."/>
            <person name="Shea T."/>
            <person name="Sisk P."/>
            <person name="Sykes S."/>
            <person name="Wortman J."/>
            <person name="Nusbaum C."/>
            <person name="Birren B."/>
        </authorList>
    </citation>
    <scope>NUCLEOTIDE SEQUENCE [LARGE SCALE GENOMIC DNA]</scope>
    <source>
        <strain evidence="12 13">YIT 11860</strain>
    </source>
</reference>
<dbReference type="GO" id="GO:0005886">
    <property type="term" value="C:plasma membrane"/>
    <property type="evidence" value="ECO:0007669"/>
    <property type="project" value="TreeGrafter"/>
</dbReference>
<feature type="transmembrane region" description="Helical" evidence="9">
    <location>
        <begin position="141"/>
        <end position="165"/>
    </location>
</feature>
<accession>K0X7N4</accession>
<name>K0X7N4_9BACT</name>
<evidence type="ECO:0000256" key="9">
    <source>
        <dbReference type="SAM" id="Phobius"/>
    </source>
</evidence>
<evidence type="ECO:0000256" key="4">
    <source>
        <dbReference type="ARBA" id="ARBA00022989"/>
    </source>
</evidence>
<evidence type="ECO:0000256" key="8">
    <source>
        <dbReference type="PROSITE-ProRule" id="PRU01193"/>
    </source>
</evidence>
<evidence type="ECO:0000256" key="6">
    <source>
        <dbReference type="ARBA" id="ARBA00023136"/>
    </source>
</evidence>
<dbReference type="Pfam" id="PF03471">
    <property type="entry name" value="CorC_HlyC"/>
    <property type="match status" value="1"/>
</dbReference>
<dbReference type="Gene3D" id="3.10.580.10">
    <property type="entry name" value="CBS-domain"/>
    <property type="match status" value="1"/>
</dbReference>
<dbReference type="InterPro" id="IPR002550">
    <property type="entry name" value="CNNM"/>
</dbReference>
<evidence type="ECO:0000256" key="2">
    <source>
        <dbReference type="ARBA" id="ARBA00022692"/>
    </source>
</evidence>
<dbReference type="PROSITE" id="PS51371">
    <property type="entry name" value="CBS"/>
    <property type="match status" value="1"/>
</dbReference>
<protein>
    <recommendedName>
        <fullName evidence="14">Hemolysin</fullName>
    </recommendedName>
</protein>
<dbReference type="SUPFAM" id="SSF54631">
    <property type="entry name" value="CBS-domain pair"/>
    <property type="match status" value="1"/>
</dbReference>
<dbReference type="Gene3D" id="3.30.465.10">
    <property type="match status" value="1"/>
</dbReference>
<dbReference type="CDD" id="cd04590">
    <property type="entry name" value="CBS_pair_CorC_HlyC_assoc"/>
    <property type="match status" value="1"/>
</dbReference>
<dbReference type="PANTHER" id="PTHR22777:SF17">
    <property type="entry name" value="UPF0053 PROTEIN SLL0260"/>
    <property type="match status" value="1"/>
</dbReference>
<dbReference type="eggNOG" id="COG1253">
    <property type="taxonomic scope" value="Bacteria"/>
</dbReference>
<feature type="transmembrane region" description="Helical" evidence="9">
    <location>
        <begin position="95"/>
        <end position="120"/>
    </location>
</feature>
<feature type="domain" description="CNNM transmembrane" evidence="11">
    <location>
        <begin position="1"/>
        <end position="194"/>
    </location>
</feature>
<feature type="domain" description="CBS" evidence="10">
    <location>
        <begin position="277"/>
        <end position="333"/>
    </location>
</feature>
<dbReference type="EMBL" id="ADLE01000001">
    <property type="protein sequence ID" value="EJZ66426.1"/>
    <property type="molecule type" value="Genomic_DNA"/>
</dbReference>
<dbReference type="PROSITE" id="PS51846">
    <property type="entry name" value="CNNM"/>
    <property type="match status" value="1"/>
</dbReference>
<dbReference type="InterPro" id="IPR000644">
    <property type="entry name" value="CBS_dom"/>
</dbReference>
<dbReference type="Proteomes" id="UP000006044">
    <property type="component" value="Unassembled WGS sequence"/>
</dbReference>
<sequence>MEIIIIVLLILCNGVLSMSEIALVSARKVKLENSAKKGSKAALSALKLSQDPDRFLSTVQIGITLIGILTGLYSGEALAQSLAKLLAKSSLLAPYAVGLAQAIIVIIVTYLTLIIGELVPKRIGMIASERVAKIVSRPMSWLSYIASPFVWILTKSTAGVCRFLGLSSQKEGITEDEIKAIVREGTEGGCVQEVEQEIVERVFNLGDRNISSIMTHRSDLICLDVQDNNTTLKSKITSDLHAVYPLCEDSLDNIIGIVSLKDLFGKIDDKNFDIRAVASTPYFLPENMSVYTAMERLRNENQRYGLVTDEFGSIEGIVTISDILGALVGSVSSGPSADIIIREDGSCLIDGQCSFYDFLDHYDMTDRYQEYNYNTLSGLILELLQHIPTEGEKIEWLCFTFEIVDMDGARIDKVLVQKNETDNITL</sequence>
<dbReference type="Pfam" id="PF01595">
    <property type="entry name" value="CNNM"/>
    <property type="match status" value="1"/>
</dbReference>
<organism evidence="12 13">
    <name type="scientific">Barnesiella intestinihominis YIT 11860</name>
    <dbReference type="NCBI Taxonomy" id="742726"/>
    <lineage>
        <taxon>Bacteria</taxon>
        <taxon>Pseudomonadati</taxon>
        <taxon>Bacteroidota</taxon>
        <taxon>Bacteroidia</taxon>
        <taxon>Bacteroidales</taxon>
        <taxon>Barnesiellaceae</taxon>
        <taxon>Barnesiella</taxon>
    </lineage>
</organism>
<evidence type="ECO:0000259" key="11">
    <source>
        <dbReference type="PROSITE" id="PS51846"/>
    </source>
</evidence>
<keyword evidence="4 8" id="KW-1133">Transmembrane helix</keyword>
<dbReference type="InterPro" id="IPR036318">
    <property type="entry name" value="FAD-bd_PCMH-like_sf"/>
</dbReference>
<evidence type="ECO:0000313" key="13">
    <source>
        <dbReference type="Proteomes" id="UP000006044"/>
    </source>
</evidence>
<dbReference type="HOGENOM" id="CLU_015237_4_0_10"/>
<evidence type="ECO:0000256" key="5">
    <source>
        <dbReference type="ARBA" id="ARBA00023122"/>
    </source>
</evidence>
<dbReference type="RefSeq" id="WP_008861100.1">
    <property type="nucleotide sequence ID" value="NZ_JH815203.1"/>
</dbReference>
<keyword evidence="6 8" id="KW-0472">Membrane</keyword>
<proteinExistence type="predicted"/>
<evidence type="ECO:0008006" key="14">
    <source>
        <dbReference type="Google" id="ProtNLM"/>
    </source>
</evidence>
<dbReference type="InterPro" id="IPR016169">
    <property type="entry name" value="FAD-bd_PCMH_sub2"/>
</dbReference>
<evidence type="ECO:0000256" key="1">
    <source>
        <dbReference type="ARBA" id="ARBA00004141"/>
    </source>
</evidence>
<feature type="transmembrane region" description="Helical" evidence="9">
    <location>
        <begin position="55"/>
        <end position="75"/>
    </location>
</feature>
<dbReference type="GO" id="GO:0050660">
    <property type="term" value="F:flavin adenine dinucleotide binding"/>
    <property type="evidence" value="ECO:0007669"/>
    <property type="project" value="InterPro"/>
</dbReference>
<dbReference type="OrthoDB" id="9798188at2"/>
<gene>
    <name evidence="12" type="ORF">HMPREF9448_00604</name>
</gene>
<dbReference type="InterPro" id="IPR044751">
    <property type="entry name" value="Ion_transp-like_CBS"/>
</dbReference>
<keyword evidence="2 8" id="KW-0812">Transmembrane</keyword>
<feature type="transmembrane region" description="Helical" evidence="9">
    <location>
        <begin position="6"/>
        <end position="26"/>
    </location>
</feature>
<dbReference type="SMART" id="SM01091">
    <property type="entry name" value="CorC_HlyC"/>
    <property type="match status" value="1"/>
</dbReference>
<evidence type="ECO:0000256" key="7">
    <source>
        <dbReference type="PROSITE-ProRule" id="PRU00703"/>
    </source>
</evidence>
<dbReference type="SUPFAM" id="SSF56176">
    <property type="entry name" value="FAD-binding/transporter-associated domain-like"/>
    <property type="match status" value="1"/>
</dbReference>
<dbReference type="GeneID" id="77847937"/>
<dbReference type="PANTHER" id="PTHR22777">
    <property type="entry name" value="HEMOLYSIN-RELATED"/>
    <property type="match status" value="1"/>
</dbReference>
<dbReference type="Pfam" id="PF00571">
    <property type="entry name" value="CBS"/>
    <property type="match status" value="1"/>
</dbReference>
<comment type="caution">
    <text evidence="12">The sequence shown here is derived from an EMBL/GenBank/DDBJ whole genome shotgun (WGS) entry which is preliminary data.</text>
</comment>
<dbReference type="PATRIC" id="fig|742726.3.peg.633"/>
<evidence type="ECO:0000259" key="10">
    <source>
        <dbReference type="PROSITE" id="PS51371"/>
    </source>
</evidence>
<dbReference type="STRING" id="742726.HMPREF9448_00604"/>
<keyword evidence="5 7" id="KW-0129">CBS domain</keyword>
<dbReference type="InterPro" id="IPR046342">
    <property type="entry name" value="CBS_dom_sf"/>
</dbReference>
<evidence type="ECO:0000313" key="12">
    <source>
        <dbReference type="EMBL" id="EJZ66426.1"/>
    </source>
</evidence>
<dbReference type="AlphaFoldDB" id="K0X7N4"/>
<keyword evidence="3" id="KW-0677">Repeat</keyword>
<keyword evidence="13" id="KW-1185">Reference proteome</keyword>